<gene>
    <name evidence="3" type="ORF">GCM10009755_28310</name>
</gene>
<keyword evidence="2" id="KW-1133">Transmembrane helix</keyword>
<evidence type="ECO:0000256" key="2">
    <source>
        <dbReference type="SAM" id="Phobius"/>
    </source>
</evidence>
<accession>A0ABP5F2D7</accession>
<dbReference type="RefSeq" id="WP_344310768.1">
    <property type="nucleotide sequence ID" value="NZ_BAAANO010000035.1"/>
</dbReference>
<dbReference type="Pfam" id="PF11298">
    <property type="entry name" value="DUF3099"/>
    <property type="match status" value="1"/>
</dbReference>
<name>A0ABP5F2D7_9MICO</name>
<evidence type="ECO:0000256" key="1">
    <source>
        <dbReference type="SAM" id="MobiDB-lite"/>
    </source>
</evidence>
<evidence type="ECO:0000313" key="3">
    <source>
        <dbReference type="EMBL" id="GAA2014889.1"/>
    </source>
</evidence>
<feature type="compositionally biased region" description="Low complexity" evidence="1">
    <location>
        <begin position="113"/>
        <end position="124"/>
    </location>
</feature>
<keyword evidence="2" id="KW-0812">Transmembrane</keyword>
<feature type="compositionally biased region" description="Basic and acidic residues" evidence="1">
    <location>
        <begin position="159"/>
        <end position="171"/>
    </location>
</feature>
<keyword evidence="4" id="KW-1185">Reference proteome</keyword>
<comment type="caution">
    <text evidence="3">The sequence shown here is derived from an EMBL/GenBank/DDBJ whole genome shotgun (WGS) entry which is preliminary data.</text>
</comment>
<evidence type="ECO:0000313" key="4">
    <source>
        <dbReference type="Proteomes" id="UP001500755"/>
    </source>
</evidence>
<keyword evidence="2" id="KW-0472">Membrane</keyword>
<dbReference type="InterPro" id="IPR021449">
    <property type="entry name" value="DUF3099"/>
</dbReference>
<feature type="transmembrane region" description="Helical" evidence="2">
    <location>
        <begin position="51"/>
        <end position="68"/>
    </location>
</feature>
<proteinExistence type="predicted"/>
<reference evidence="4" key="1">
    <citation type="journal article" date="2019" name="Int. J. Syst. Evol. Microbiol.">
        <title>The Global Catalogue of Microorganisms (GCM) 10K type strain sequencing project: providing services to taxonomists for standard genome sequencing and annotation.</title>
        <authorList>
            <consortium name="The Broad Institute Genomics Platform"/>
            <consortium name="The Broad Institute Genome Sequencing Center for Infectious Disease"/>
            <person name="Wu L."/>
            <person name="Ma J."/>
        </authorList>
    </citation>
    <scope>NUCLEOTIDE SEQUENCE [LARGE SCALE GENOMIC DNA]</scope>
    <source>
        <strain evidence="4">JCM 14546</strain>
    </source>
</reference>
<feature type="region of interest" description="Disordered" evidence="1">
    <location>
        <begin position="75"/>
        <end position="171"/>
    </location>
</feature>
<organism evidence="3 4">
    <name type="scientific">Brevibacterium samyangense</name>
    <dbReference type="NCBI Taxonomy" id="366888"/>
    <lineage>
        <taxon>Bacteria</taxon>
        <taxon>Bacillati</taxon>
        <taxon>Actinomycetota</taxon>
        <taxon>Actinomycetes</taxon>
        <taxon>Micrococcales</taxon>
        <taxon>Brevibacteriaceae</taxon>
        <taxon>Brevibacterium</taxon>
    </lineage>
</organism>
<dbReference type="EMBL" id="BAAANO010000035">
    <property type="protein sequence ID" value="GAA2014889.1"/>
    <property type="molecule type" value="Genomic_DNA"/>
</dbReference>
<evidence type="ECO:0008006" key="5">
    <source>
        <dbReference type="Google" id="ProtNLM"/>
    </source>
</evidence>
<protein>
    <recommendedName>
        <fullName evidence="5">DUF3099 domain-containing protein</fullName>
    </recommendedName>
</protein>
<dbReference type="Proteomes" id="UP001500755">
    <property type="component" value="Unassembled WGS sequence"/>
</dbReference>
<feature type="transmembrane region" description="Helical" evidence="2">
    <location>
        <begin position="28"/>
        <end position="45"/>
    </location>
</feature>
<sequence>MAKKTPVDVTEAQHDAHEADINARTRRYLVSMGIRMVCFVLAVIVPGWWKLVFLVGAVFLPWIAVSFANSMKKREDSGESAIIDGPLRAGLAAGDSAEAPRTPHTPTGPGPGPAADTPDGAAHGTADDAGDAEGTGGDHAEEGDAEGTDAPLVVEADDVTWKRKDRPEEDA</sequence>